<keyword evidence="5" id="KW-0694">RNA-binding</keyword>
<keyword evidence="9" id="KW-1185">Reference proteome</keyword>
<evidence type="ECO:0000313" key="8">
    <source>
        <dbReference type="EMBL" id="MFC3455459.1"/>
    </source>
</evidence>
<accession>A0ABV7PBT0</accession>
<dbReference type="InterPro" id="IPR011032">
    <property type="entry name" value="GroES-like_sf"/>
</dbReference>
<dbReference type="InterPro" id="IPR002364">
    <property type="entry name" value="Quin_OxRdtase/zeta-crystal_CS"/>
</dbReference>
<protein>
    <submittedName>
        <fullName evidence="8">Crotonyl-CoA carboxylase/reductase</fullName>
        <ecNumber evidence="8">1.3.1.85</ecNumber>
    </submittedName>
</protein>
<dbReference type="Proteomes" id="UP001595645">
    <property type="component" value="Unassembled WGS sequence"/>
</dbReference>
<keyword evidence="6" id="KW-0007">Acetylation</keyword>
<dbReference type="RefSeq" id="WP_378245918.1">
    <property type="nucleotide sequence ID" value="NZ_JBHRWK010000092.1"/>
</dbReference>
<dbReference type="InterPro" id="IPR036291">
    <property type="entry name" value="NAD(P)-bd_dom_sf"/>
</dbReference>
<dbReference type="SUPFAM" id="SSF50129">
    <property type="entry name" value="GroES-like"/>
    <property type="match status" value="1"/>
</dbReference>
<dbReference type="EC" id="1.3.1.85" evidence="8"/>
<dbReference type="InterPro" id="IPR020843">
    <property type="entry name" value="ER"/>
</dbReference>
<comment type="subcellular location">
    <subcellularLocation>
        <location evidence="1">Cytoplasm</location>
    </subcellularLocation>
</comment>
<name>A0ABV7PBT0_9PSEU</name>
<evidence type="ECO:0000259" key="7">
    <source>
        <dbReference type="SMART" id="SM00829"/>
    </source>
</evidence>
<evidence type="ECO:0000256" key="2">
    <source>
        <dbReference type="ARBA" id="ARBA00011881"/>
    </source>
</evidence>
<organism evidence="8 9">
    <name type="scientific">Amycolatopsis speibonae</name>
    <dbReference type="NCBI Taxonomy" id="1450224"/>
    <lineage>
        <taxon>Bacteria</taxon>
        <taxon>Bacillati</taxon>
        <taxon>Actinomycetota</taxon>
        <taxon>Actinomycetes</taxon>
        <taxon>Pseudonocardiales</taxon>
        <taxon>Pseudonocardiaceae</taxon>
        <taxon>Amycolatopsis</taxon>
    </lineage>
</organism>
<evidence type="ECO:0000256" key="5">
    <source>
        <dbReference type="ARBA" id="ARBA00022884"/>
    </source>
</evidence>
<dbReference type="Pfam" id="PF00107">
    <property type="entry name" value="ADH_zinc_N"/>
    <property type="match status" value="1"/>
</dbReference>
<dbReference type="SUPFAM" id="SSF51735">
    <property type="entry name" value="NAD(P)-binding Rossmann-fold domains"/>
    <property type="match status" value="1"/>
</dbReference>
<dbReference type="InterPro" id="IPR013149">
    <property type="entry name" value="ADH-like_C"/>
</dbReference>
<feature type="domain" description="Enoyl reductase (ER)" evidence="7">
    <location>
        <begin position="32"/>
        <end position="394"/>
    </location>
</feature>
<gene>
    <name evidence="8" type="primary">ccrA</name>
    <name evidence="8" type="ORF">ACFOSH_39000</name>
</gene>
<evidence type="ECO:0000256" key="4">
    <source>
        <dbReference type="ARBA" id="ARBA00022857"/>
    </source>
</evidence>
<dbReference type="PANTHER" id="PTHR44154:SF1">
    <property type="entry name" value="QUINONE OXIDOREDUCTASE"/>
    <property type="match status" value="1"/>
</dbReference>
<evidence type="ECO:0000256" key="3">
    <source>
        <dbReference type="ARBA" id="ARBA00022490"/>
    </source>
</evidence>
<dbReference type="PROSITE" id="PS01162">
    <property type="entry name" value="QOR_ZETA_CRYSTAL"/>
    <property type="match status" value="1"/>
</dbReference>
<dbReference type="Gene3D" id="3.90.180.10">
    <property type="entry name" value="Medium-chain alcohol dehydrogenases, catalytic domain"/>
    <property type="match status" value="1"/>
</dbReference>
<comment type="subunit">
    <text evidence="2">Homotetramer.</text>
</comment>
<proteinExistence type="predicted"/>
<dbReference type="Gene3D" id="3.40.50.720">
    <property type="entry name" value="NAD(P)-binding Rossmann-like Domain"/>
    <property type="match status" value="1"/>
</dbReference>
<dbReference type="SMART" id="SM00829">
    <property type="entry name" value="PKS_ER"/>
    <property type="match status" value="1"/>
</dbReference>
<dbReference type="InterPro" id="IPR010085">
    <property type="entry name" value="Crot_CoA_red"/>
</dbReference>
<dbReference type="InterPro" id="IPR013154">
    <property type="entry name" value="ADH-like_N"/>
</dbReference>
<evidence type="ECO:0000256" key="6">
    <source>
        <dbReference type="ARBA" id="ARBA00022990"/>
    </source>
</evidence>
<evidence type="ECO:0000313" key="9">
    <source>
        <dbReference type="Proteomes" id="UP001595645"/>
    </source>
</evidence>
<keyword evidence="3" id="KW-0963">Cytoplasm</keyword>
<keyword evidence="8" id="KW-0560">Oxidoreductase</keyword>
<sequence length="407" mass="44446">MGKNLYDLGELPPMGHVPDQMHAQVLRRDRYGQPDQAFQHEVLPTPRPGYGQVLVFVMAAGINYNNVWAALGKPLDVIGMRQRHGEPEDFHIGGSDASGIVWAVGDGVRQVKVGDEVVLSGCQWDERAADIRMGADPISSVTQKAWGYEVNYGSFAQFTLVDEYQCHPKPAQLSWPEAACFMVSGATAYRQLCGWQPHTVQPGDVVLIWGGAGGLGSMAIQIVRLFGGIPVAVVSSESRADHCKALGAAGVINRKDFTHWGPLPDASDTAATKAWMSEVKRFRSTLWGIVGESRNPRIVFEHSGQDTLPTSVYIGDNAGMIVICGATTGYHADIDLRFLWMRQKRLQGSHFANFKQCRAVTELVAANRLDPCLSTTVEFHELGQVHQRMLANELPPGNAATLVNATE</sequence>
<dbReference type="EMBL" id="JBHRWK010000092">
    <property type="protein sequence ID" value="MFC3455459.1"/>
    <property type="molecule type" value="Genomic_DNA"/>
</dbReference>
<dbReference type="PANTHER" id="PTHR44154">
    <property type="entry name" value="QUINONE OXIDOREDUCTASE"/>
    <property type="match status" value="1"/>
</dbReference>
<evidence type="ECO:0000256" key="1">
    <source>
        <dbReference type="ARBA" id="ARBA00004496"/>
    </source>
</evidence>
<keyword evidence="4" id="KW-0521">NADP</keyword>
<comment type="caution">
    <text evidence="8">The sequence shown here is derived from an EMBL/GenBank/DDBJ whole genome shotgun (WGS) entry which is preliminary data.</text>
</comment>
<reference evidence="9" key="1">
    <citation type="journal article" date="2019" name="Int. J. Syst. Evol. Microbiol.">
        <title>The Global Catalogue of Microorganisms (GCM) 10K type strain sequencing project: providing services to taxonomists for standard genome sequencing and annotation.</title>
        <authorList>
            <consortium name="The Broad Institute Genomics Platform"/>
            <consortium name="The Broad Institute Genome Sequencing Center for Infectious Disease"/>
            <person name="Wu L."/>
            <person name="Ma J."/>
        </authorList>
    </citation>
    <scope>NUCLEOTIDE SEQUENCE [LARGE SCALE GENOMIC DNA]</scope>
    <source>
        <strain evidence="9">CGMCC 4.7676</strain>
    </source>
</reference>
<dbReference type="NCBIfam" id="TIGR01751">
    <property type="entry name" value="crot-CoA-red"/>
    <property type="match status" value="1"/>
</dbReference>
<dbReference type="InterPro" id="IPR051603">
    <property type="entry name" value="Zinc-ADH_QOR/CCCR"/>
</dbReference>
<dbReference type="GO" id="GO:0016491">
    <property type="term" value="F:oxidoreductase activity"/>
    <property type="evidence" value="ECO:0007669"/>
    <property type="project" value="UniProtKB-KW"/>
</dbReference>
<dbReference type="Pfam" id="PF08240">
    <property type="entry name" value="ADH_N"/>
    <property type="match status" value="1"/>
</dbReference>